<proteinExistence type="predicted"/>
<protein>
    <recommendedName>
        <fullName evidence="1">Laminin G domain-containing protein</fullName>
    </recommendedName>
</protein>
<dbReference type="InterPro" id="IPR001791">
    <property type="entry name" value="Laminin_G"/>
</dbReference>
<feature type="domain" description="Laminin G" evidence="1">
    <location>
        <begin position="114"/>
        <end position="249"/>
    </location>
</feature>
<evidence type="ECO:0000259" key="1">
    <source>
        <dbReference type="Pfam" id="PF02210"/>
    </source>
</evidence>
<dbReference type="InterPro" id="IPR013320">
    <property type="entry name" value="ConA-like_dom_sf"/>
</dbReference>
<dbReference type="HOGENOM" id="CLU_1017518_0_0_1"/>
<organism evidence="2 3">
    <name type="scientific">Ciona intestinalis</name>
    <name type="common">Transparent sea squirt</name>
    <name type="synonym">Ascidia intestinalis</name>
    <dbReference type="NCBI Taxonomy" id="7719"/>
    <lineage>
        <taxon>Eukaryota</taxon>
        <taxon>Metazoa</taxon>
        <taxon>Chordata</taxon>
        <taxon>Tunicata</taxon>
        <taxon>Ascidiacea</taxon>
        <taxon>Phlebobranchia</taxon>
        <taxon>Cionidae</taxon>
        <taxon>Ciona</taxon>
    </lineage>
</organism>
<dbReference type="Pfam" id="PF02210">
    <property type="entry name" value="Laminin_G_2"/>
    <property type="match status" value="1"/>
</dbReference>
<reference evidence="2" key="2">
    <citation type="journal article" date="2008" name="Genome Biol.">
        <title>Improved genome assembly and evidence-based global gene model set for the chordate Ciona intestinalis: new insight into intron and operon populations.</title>
        <authorList>
            <person name="Satou Y."/>
            <person name="Mineta K."/>
            <person name="Ogasawara M."/>
            <person name="Sasakura Y."/>
            <person name="Shoguchi E."/>
            <person name="Ueno K."/>
            <person name="Yamada L."/>
            <person name="Matsumoto J."/>
            <person name="Wasserscheid J."/>
            <person name="Dewar K."/>
            <person name="Wiley G.B."/>
            <person name="Macmil S.L."/>
            <person name="Roe B.A."/>
            <person name="Zeller R.W."/>
            <person name="Hastings K.E."/>
            <person name="Lemaire P."/>
            <person name="Lindquist E."/>
            <person name="Endo T."/>
            <person name="Hotta K."/>
            <person name="Inaba K."/>
        </authorList>
    </citation>
    <scope>NUCLEOTIDE SEQUENCE [LARGE SCALE GENOMIC DNA]</scope>
    <source>
        <strain evidence="2">wild type</strain>
    </source>
</reference>
<dbReference type="EMBL" id="EAAA01001403">
    <property type="status" value="NOT_ANNOTATED_CDS"/>
    <property type="molecule type" value="Genomic_DNA"/>
</dbReference>
<dbReference type="InParanoid" id="F6TB31"/>
<name>F6TB31_CIOIN</name>
<keyword evidence="3" id="KW-1185">Reference proteome</keyword>
<dbReference type="Gene3D" id="2.60.120.200">
    <property type="match status" value="1"/>
</dbReference>
<reference evidence="2" key="4">
    <citation type="submission" date="2025-09" db="UniProtKB">
        <authorList>
            <consortium name="Ensembl"/>
        </authorList>
    </citation>
    <scope>IDENTIFICATION</scope>
</reference>
<dbReference type="Proteomes" id="UP000008144">
    <property type="component" value="Chromosome 2"/>
</dbReference>
<sequence>TLGLGKVRNTEVGVRGYISRLRVNYEDFSFTTVSNSPRPKHARPLANKGVELLSTNENHRPEGARLLYFNGQTRVHIPFTLKWWSDHGEPFTYTDNFTYSDVTSYDLATLEVTFKPYHKDGIILWNRGSKDRASQLKLTIEDGKRAKFVAAHGGLMKMLLSDDVIRIRQWNKIVLQFLRDGETRMRVNNGAIRTVVIPTITEQNKPGLILVLGGARKNLFEYNVARPLSATERTGAPFRGYIFSLKQNGIETMIDGRGNIDVEGRLTSLFATKP</sequence>
<dbReference type="SUPFAM" id="SSF49899">
    <property type="entry name" value="Concanavalin A-like lectins/glucanases"/>
    <property type="match status" value="1"/>
</dbReference>
<accession>F6TB31</accession>
<dbReference type="AlphaFoldDB" id="F6TB31"/>
<dbReference type="Ensembl" id="ENSCINT00000022289.2">
    <property type="protein sequence ID" value="ENSCINP00000022043.2"/>
    <property type="gene ID" value="ENSCING00000011571.2"/>
</dbReference>
<reference evidence="3" key="1">
    <citation type="journal article" date="2002" name="Science">
        <title>The draft genome of Ciona intestinalis: insights into chordate and vertebrate origins.</title>
        <authorList>
            <person name="Dehal P."/>
            <person name="Satou Y."/>
            <person name="Campbell R.K."/>
            <person name="Chapman J."/>
            <person name="Degnan B."/>
            <person name="De Tomaso A."/>
            <person name="Davidson B."/>
            <person name="Di Gregorio A."/>
            <person name="Gelpke M."/>
            <person name="Goodstein D.M."/>
            <person name="Harafuji N."/>
            <person name="Hastings K.E."/>
            <person name="Ho I."/>
            <person name="Hotta K."/>
            <person name="Huang W."/>
            <person name="Kawashima T."/>
            <person name="Lemaire P."/>
            <person name="Martinez D."/>
            <person name="Meinertzhagen I.A."/>
            <person name="Necula S."/>
            <person name="Nonaka M."/>
            <person name="Putnam N."/>
            <person name="Rash S."/>
            <person name="Saiga H."/>
            <person name="Satake M."/>
            <person name="Terry A."/>
            <person name="Yamada L."/>
            <person name="Wang H.G."/>
            <person name="Awazu S."/>
            <person name="Azumi K."/>
            <person name="Boore J."/>
            <person name="Branno M."/>
            <person name="Chin-Bow S."/>
            <person name="DeSantis R."/>
            <person name="Doyle S."/>
            <person name="Francino P."/>
            <person name="Keys D.N."/>
            <person name="Haga S."/>
            <person name="Hayashi H."/>
            <person name="Hino K."/>
            <person name="Imai K.S."/>
            <person name="Inaba K."/>
            <person name="Kano S."/>
            <person name="Kobayashi K."/>
            <person name="Kobayashi M."/>
            <person name="Lee B.I."/>
            <person name="Makabe K.W."/>
            <person name="Manohar C."/>
            <person name="Matassi G."/>
            <person name="Medina M."/>
            <person name="Mochizuki Y."/>
            <person name="Mount S."/>
            <person name="Morishita T."/>
            <person name="Miura S."/>
            <person name="Nakayama A."/>
            <person name="Nishizaka S."/>
            <person name="Nomoto H."/>
            <person name="Ohta F."/>
            <person name="Oishi K."/>
            <person name="Rigoutsos I."/>
            <person name="Sano M."/>
            <person name="Sasaki A."/>
            <person name="Sasakura Y."/>
            <person name="Shoguchi E."/>
            <person name="Shin-i T."/>
            <person name="Spagnuolo A."/>
            <person name="Stainier D."/>
            <person name="Suzuki M.M."/>
            <person name="Tassy O."/>
            <person name="Takatori N."/>
            <person name="Tokuoka M."/>
            <person name="Yagi K."/>
            <person name="Yoshizaki F."/>
            <person name="Wada S."/>
            <person name="Zhang C."/>
            <person name="Hyatt P.D."/>
            <person name="Larimer F."/>
            <person name="Detter C."/>
            <person name="Doggett N."/>
            <person name="Glavina T."/>
            <person name="Hawkins T."/>
            <person name="Richardson P."/>
            <person name="Lucas S."/>
            <person name="Kohara Y."/>
            <person name="Levine M."/>
            <person name="Satoh N."/>
            <person name="Rokhsar D.S."/>
        </authorList>
    </citation>
    <scope>NUCLEOTIDE SEQUENCE [LARGE SCALE GENOMIC DNA]</scope>
</reference>
<evidence type="ECO:0000313" key="3">
    <source>
        <dbReference type="Proteomes" id="UP000008144"/>
    </source>
</evidence>
<evidence type="ECO:0000313" key="2">
    <source>
        <dbReference type="Ensembl" id="ENSCINP00000022043.2"/>
    </source>
</evidence>
<reference evidence="2" key="3">
    <citation type="submission" date="2025-08" db="UniProtKB">
        <authorList>
            <consortium name="Ensembl"/>
        </authorList>
    </citation>
    <scope>IDENTIFICATION</scope>
</reference>